<organism evidence="6 7">
    <name type="scientific">Pusillimonas noertemannii</name>
    <dbReference type="NCBI Taxonomy" id="305977"/>
    <lineage>
        <taxon>Bacteria</taxon>
        <taxon>Pseudomonadati</taxon>
        <taxon>Pseudomonadota</taxon>
        <taxon>Betaproteobacteria</taxon>
        <taxon>Burkholderiales</taxon>
        <taxon>Alcaligenaceae</taxon>
        <taxon>Pusillimonas</taxon>
    </lineage>
</organism>
<protein>
    <recommendedName>
        <fullName evidence="5">Probable 2-(5''-triphosphoribosyl)-3'-dephosphocoenzyme-A synthase</fullName>
        <shortName evidence="5">2-(5''-triphosphoribosyl)-3'-dephospho-CoA synthase</shortName>
        <ecNumber evidence="5">2.4.2.52</ecNumber>
    </recommendedName>
</protein>
<name>A0A2U1CPA2_9BURK</name>
<evidence type="ECO:0000313" key="6">
    <source>
        <dbReference type="EMBL" id="PVY67720.1"/>
    </source>
</evidence>
<comment type="similarity">
    <text evidence="5">Belongs to the CitG/MdcB family.</text>
</comment>
<dbReference type="PANTHER" id="PTHR30201">
    <property type="entry name" value="TRIPHOSPHORIBOSYL-DEPHOSPHO-COA SYNTHASE"/>
    <property type="match status" value="1"/>
</dbReference>
<dbReference type="AlphaFoldDB" id="A0A2U1CPA2"/>
<dbReference type="Gene3D" id="1.10.4200.10">
    <property type="entry name" value="Triphosphoribosyl-dephospho-CoA protein"/>
    <property type="match status" value="2"/>
</dbReference>
<keyword evidence="7" id="KW-1185">Reference proteome</keyword>
<accession>A0A2U1CPA2</accession>
<evidence type="ECO:0000256" key="1">
    <source>
        <dbReference type="ARBA" id="ARBA00001210"/>
    </source>
</evidence>
<dbReference type="GO" id="GO:0051191">
    <property type="term" value="P:prosthetic group biosynthetic process"/>
    <property type="evidence" value="ECO:0007669"/>
    <property type="project" value="TreeGrafter"/>
</dbReference>
<dbReference type="Proteomes" id="UP000246145">
    <property type="component" value="Unassembled WGS sequence"/>
</dbReference>
<sequence length="382" mass="39685">MDGIFRSEPWGDGTITNRVAPKERHVHRALPTGVHLESRPSMPSSAQRIRFHARMDSAGSTERWARVLADAAVRALVEEAALSPKPGLADSRGGGAHDDLSFALMCRSAHVLHPFFVAMARAGSCEVSLQALRERLGLLGRSAEAAMLDATGGVNTHRGAIWALGLLLAAAGRGGDISAQVLAARAGAIARCEDPAAPTCTGNKGEAARRRYGVGGAKAQAQAGFPQVVRAALPQLRRSRRLGASEDAGRLDALLAIMAGLDDTCLLSRGGRQGLAGMQARAAGVLSAGGAGTAEGQRALRRLNDYALAWRLSPGGAADLLAAALFLDGLERGRDGALVHADSWASDPGNTEACRPGGAGNWRARAAERGCQSVGLLQEPSR</sequence>
<proteinExistence type="inferred from homology"/>
<gene>
    <name evidence="5" type="primary">mdcB</name>
    <name evidence="6" type="ORF">C7440_0103</name>
</gene>
<dbReference type="InterPro" id="IPR002736">
    <property type="entry name" value="CitG"/>
</dbReference>
<keyword evidence="3 5" id="KW-0547">Nucleotide-binding</keyword>
<dbReference type="HAMAP" id="MF_01883">
    <property type="entry name" value="MdcB"/>
    <property type="match status" value="1"/>
</dbReference>
<dbReference type="EC" id="2.4.2.52" evidence="5"/>
<dbReference type="InterPro" id="IPR017555">
    <property type="entry name" value="TriPribosyl-deP-CoA_syn"/>
</dbReference>
<dbReference type="GO" id="GO:0046917">
    <property type="term" value="F:triphosphoribosyl-dephospho-CoA synthase activity"/>
    <property type="evidence" value="ECO:0007669"/>
    <property type="project" value="UniProtKB-UniRule"/>
</dbReference>
<comment type="caution">
    <text evidence="6">The sequence shown here is derived from an EMBL/GenBank/DDBJ whole genome shotgun (WGS) entry which is preliminary data.</text>
</comment>
<evidence type="ECO:0000256" key="3">
    <source>
        <dbReference type="ARBA" id="ARBA00022741"/>
    </source>
</evidence>
<evidence type="ECO:0000256" key="2">
    <source>
        <dbReference type="ARBA" id="ARBA00022679"/>
    </source>
</evidence>
<reference evidence="6 7" key="1">
    <citation type="submission" date="2018-04" db="EMBL/GenBank/DDBJ databases">
        <title>Genomic Encyclopedia of Type Strains, Phase IV (KMG-IV): sequencing the most valuable type-strain genomes for metagenomic binning, comparative biology and taxonomic classification.</title>
        <authorList>
            <person name="Goeker M."/>
        </authorList>
    </citation>
    <scope>NUCLEOTIDE SEQUENCE [LARGE SCALE GENOMIC DNA]</scope>
    <source>
        <strain evidence="6 7">DSM 10065</strain>
    </source>
</reference>
<evidence type="ECO:0000256" key="5">
    <source>
        <dbReference type="HAMAP-Rule" id="MF_01883"/>
    </source>
</evidence>
<keyword evidence="2 5" id="KW-0808">Transferase</keyword>
<dbReference type="EMBL" id="QEKO01000001">
    <property type="protein sequence ID" value="PVY67720.1"/>
    <property type="molecule type" value="Genomic_DNA"/>
</dbReference>
<evidence type="ECO:0000256" key="4">
    <source>
        <dbReference type="ARBA" id="ARBA00022840"/>
    </source>
</evidence>
<evidence type="ECO:0000313" key="7">
    <source>
        <dbReference type="Proteomes" id="UP000246145"/>
    </source>
</evidence>
<dbReference type="NCBIfam" id="NF002315">
    <property type="entry name" value="PRK01237.1"/>
    <property type="match status" value="1"/>
</dbReference>
<comment type="function">
    <text evidence="5">Involved in the formation of 2-(5''-phosphoribosyl)-3'-dephosphocoenzyme-A, the prosthetic group of the acyl-carrier protein of the malonate decarboxylase.</text>
</comment>
<comment type="catalytic activity">
    <reaction evidence="1 5">
        <text>3'-dephospho-CoA + ATP = 2'-(5''-triphospho-alpha-D-ribosyl)-3'-dephospho-CoA + adenine</text>
        <dbReference type="Rhea" id="RHEA:15117"/>
        <dbReference type="ChEBI" id="CHEBI:16708"/>
        <dbReference type="ChEBI" id="CHEBI:30616"/>
        <dbReference type="ChEBI" id="CHEBI:57328"/>
        <dbReference type="ChEBI" id="CHEBI:61378"/>
        <dbReference type="EC" id="2.4.2.52"/>
    </reaction>
</comment>
<dbReference type="STRING" id="1231391.GCA_000308195_01493"/>
<keyword evidence="4 5" id="KW-0067">ATP-binding</keyword>
<dbReference type="NCBIfam" id="TIGR03132">
    <property type="entry name" value="malonate_mdcB"/>
    <property type="match status" value="1"/>
</dbReference>
<dbReference type="GO" id="GO:0005524">
    <property type="term" value="F:ATP binding"/>
    <property type="evidence" value="ECO:0007669"/>
    <property type="project" value="UniProtKB-KW"/>
</dbReference>
<dbReference type="Pfam" id="PF01874">
    <property type="entry name" value="CitG"/>
    <property type="match status" value="1"/>
</dbReference>
<dbReference type="PANTHER" id="PTHR30201:SF2">
    <property type="entry name" value="2-(5''-TRIPHOSPHORIBOSYL)-3'-DEPHOSPHOCOENZYME-A SYNTHASE"/>
    <property type="match status" value="1"/>
</dbReference>